<dbReference type="AlphaFoldDB" id="A0A0K2TQ58"/>
<dbReference type="EMBL" id="HACA01010798">
    <property type="protein sequence ID" value="CDW28159.1"/>
    <property type="molecule type" value="Transcribed_RNA"/>
</dbReference>
<reference evidence="1" key="1">
    <citation type="submission" date="2014-05" db="EMBL/GenBank/DDBJ databases">
        <authorList>
            <person name="Chronopoulou M."/>
        </authorList>
    </citation>
    <scope>NUCLEOTIDE SEQUENCE</scope>
    <source>
        <tissue evidence="1">Whole organism</tissue>
    </source>
</reference>
<organism evidence="1">
    <name type="scientific">Lepeophtheirus salmonis</name>
    <name type="common">Salmon louse</name>
    <name type="synonym">Caligus salmonis</name>
    <dbReference type="NCBI Taxonomy" id="72036"/>
    <lineage>
        <taxon>Eukaryota</taxon>
        <taxon>Metazoa</taxon>
        <taxon>Ecdysozoa</taxon>
        <taxon>Arthropoda</taxon>
        <taxon>Crustacea</taxon>
        <taxon>Multicrustacea</taxon>
        <taxon>Hexanauplia</taxon>
        <taxon>Copepoda</taxon>
        <taxon>Siphonostomatoida</taxon>
        <taxon>Caligidae</taxon>
        <taxon>Lepeophtheirus</taxon>
    </lineage>
</organism>
<proteinExistence type="predicted"/>
<name>A0A0K2TQ58_LEPSM</name>
<sequence length="66" mass="7407">TLNRTFIFCQESPSISGLALEDPLDQLIGIIAEKFRNEEGSFQNGIFDCCHGLTLEGHCTRKHKVQ</sequence>
<accession>A0A0K2TQ58</accession>
<protein>
    <submittedName>
        <fullName evidence="1">Uncharacterized protein</fullName>
    </submittedName>
</protein>
<evidence type="ECO:0000313" key="1">
    <source>
        <dbReference type="EMBL" id="CDW28159.1"/>
    </source>
</evidence>
<feature type="non-terminal residue" evidence="1">
    <location>
        <position position="1"/>
    </location>
</feature>